<organism evidence="1 2">
    <name type="scientific">Tegillarca granosa</name>
    <name type="common">Malaysian cockle</name>
    <name type="synonym">Anadara granosa</name>
    <dbReference type="NCBI Taxonomy" id="220873"/>
    <lineage>
        <taxon>Eukaryota</taxon>
        <taxon>Metazoa</taxon>
        <taxon>Spiralia</taxon>
        <taxon>Lophotrochozoa</taxon>
        <taxon>Mollusca</taxon>
        <taxon>Bivalvia</taxon>
        <taxon>Autobranchia</taxon>
        <taxon>Pteriomorphia</taxon>
        <taxon>Arcoida</taxon>
        <taxon>Arcoidea</taxon>
        <taxon>Arcidae</taxon>
        <taxon>Tegillarca</taxon>
    </lineage>
</organism>
<name>A0ABQ9FA19_TEGGR</name>
<reference evidence="1 2" key="1">
    <citation type="submission" date="2022-12" db="EMBL/GenBank/DDBJ databases">
        <title>Chromosome-level genome of Tegillarca granosa.</title>
        <authorList>
            <person name="Kim J."/>
        </authorList>
    </citation>
    <scope>NUCLEOTIDE SEQUENCE [LARGE SCALE GENOMIC DNA]</scope>
    <source>
        <strain evidence="1">Teg-2019</strain>
        <tissue evidence="1">Adductor muscle</tissue>
    </source>
</reference>
<proteinExistence type="predicted"/>
<sequence>MEPDCYGNFIIETSDEFLQDILNFTDPDFDALMIETGPDFSASSAMSNNQMVTDLLKSDDPGLPPPELPAIQTSVEPPKKRFKVVTAEKIKELEGMNQSIATKKNTKWGTKILQGEEYINFQSIK</sequence>
<keyword evidence="2" id="KW-1185">Reference proteome</keyword>
<evidence type="ECO:0000313" key="1">
    <source>
        <dbReference type="EMBL" id="KAJ8313172.1"/>
    </source>
</evidence>
<protein>
    <submittedName>
        <fullName evidence="1">Uncharacterized protein</fullName>
    </submittedName>
</protein>
<evidence type="ECO:0000313" key="2">
    <source>
        <dbReference type="Proteomes" id="UP001217089"/>
    </source>
</evidence>
<accession>A0ABQ9FA19</accession>
<dbReference type="EMBL" id="JARBDR010000418">
    <property type="protein sequence ID" value="KAJ8313172.1"/>
    <property type="molecule type" value="Genomic_DNA"/>
</dbReference>
<dbReference type="Proteomes" id="UP001217089">
    <property type="component" value="Unassembled WGS sequence"/>
</dbReference>
<gene>
    <name evidence="1" type="ORF">KUTeg_009276</name>
</gene>
<comment type="caution">
    <text evidence="1">The sequence shown here is derived from an EMBL/GenBank/DDBJ whole genome shotgun (WGS) entry which is preliminary data.</text>
</comment>